<evidence type="ECO:0000313" key="3">
    <source>
        <dbReference type="Proteomes" id="UP000521943"/>
    </source>
</evidence>
<keyword evidence="3" id="KW-1185">Reference proteome</keyword>
<comment type="caution">
    <text evidence="2">The sequence shown here is derived from an EMBL/GenBank/DDBJ whole genome shotgun (WGS) entry which is preliminary data.</text>
</comment>
<dbReference type="Proteomes" id="UP000521943">
    <property type="component" value="Unassembled WGS sequence"/>
</dbReference>
<evidence type="ECO:0000256" key="1">
    <source>
        <dbReference type="SAM" id="MobiDB-lite"/>
    </source>
</evidence>
<sequence length="874" mass="99898">MPSSRNAVGRVQRVNGALFYSPNSLVNACLDIPTLDRHTDPFKPGTTSSRAKYTDLLKPRPWSTLFGWLSFLPTTPWYNSNPGTSRLVGVLARTPPITHLTNGDEDAHGYRLDSPNGWERLEREVHDAVTALIRFYGLPCDLPSLPHTLGYTAMYREKDHLVSRVDCSREWFLVWLGALSYAVASVMNPPLVTHSNPPQLKGYPAWRTILKQKAKLADGWIDDLLTSPVCDFRTENRRVGCIVNLLDPAVGQPPIEWLINCGVPVWYRWGTAEEKLAVRDDRIAALRPPSGIELEQFVSLGITGSEIERSISRERSVDPVPEWVEFFRRREQQKSTLGKDRHYLKARRQFSNGHLQSSFAPVFEWWIGRESKYERIPVPIDARVEVLSSYAEHQRRYDPFFNEWDCCLQLGAFDTSESKLGEPYDLSKAPPDTPLHPRDGGTHRQEVSYIANDRPSDLFLLEQEITAAPQRLTKEDTLFENVEDTFSLYYGFTLPPPSQPPSMGPAATSLTITPQDRHIFLRAVGLAKEVPDTHSYFNTPHYEAAQMFFKCLASRQDPSPYSWDLKDESVQPVRLTQRFRHFDVVERVLHSDDNPRRNPGPHRIQTYYVFTGPQHPTVPWKFVLLTAAAALLACRLPSHYTESDLAYVFAQRGVPFRTFFQPSSICAVPRTQLQTPVLLSLPIRRLDYLFTKEDYDAYIRMRTSLLSQPHMQASLKRGGIIWRLAIGTLGLSNILRATTGWVAVDELIISGVCYSDDVLTTTELDLICGAYECISENGKQRALKSWWPLARYYEKEECGENYGHWSHRREHWYEQRLSAIESGQSQNSQPLTYTEWKSLQHGPSAIRSFHAQIERASTQLFKLDINPQNHSIHT</sequence>
<dbReference type="AlphaFoldDB" id="A0A8H6HIF1"/>
<gene>
    <name evidence="2" type="ORF">DFP72DRAFT_1175470</name>
</gene>
<protein>
    <submittedName>
        <fullName evidence="2">Uncharacterized protein</fullName>
    </submittedName>
</protein>
<feature type="region of interest" description="Disordered" evidence="1">
    <location>
        <begin position="421"/>
        <end position="442"/>
    </location>
</feature>
<dbReference type="EMBL" id="JACGCI010000089">
    <property type="protein sequence ID" value="KAF6746772.1"/>
    <property type="molecule type" value="Genomic_DNA"/>
</dbReference>
<proteinExistence type="predicted"/>
<evidence type="ECO:0000313" key="2">
    <source>
        <dbReference type="EMBL" id="KAF6746772.1"/>
    </source>
</evidence>
<name>A0A8H6HIF1_9AGAR</name>
<accession>A0A8H6HIF1</accession>
<reference evidence="2 3" key="1">
    <citation type="submission" date="2020-07" db="EMBL/GenBank/DDBJ databases">
        <title>Comparative genomics of pyrophilous fungi reveals a link between fire events and developmental genes.</title>
        <authorList>
            <consortium name="DOE Joint Genome Institute"/>
            <person name="Steindorff A.S."/>
            <person name="Carver A."/>
            <person name="Calhoun S."/>
            <person name="Stillman K."/>
            <person name="Liu H."/>
            <person name="Lipzen A."/>
            <person name="Pangilinan J."/>
            <person name="Labutti K."/>
            <person name="Bruns T.D."/>
            <person name="Grigoriev I.V."/>
        </authorList>
    </citation>
    <scope>NUCLEOTIDE SEQUENCE [LARGE SCALE GENOMIC DNA]</scope>
    <source>
        <strain evidence="2 3">CBS 144469</strain>
    </source>
</reference>
<dbReference type="OrthoDB" id="3270336at2759"/>
<organism evidence="2 3">
    <name type="scientific">Ephemerocybe angulata</name>
    <dbReference type="NCBI Taxonomy" id="980116"/>
    <lineage>
        <taxon>Eukaryota</taxon>
        <taxon>Fungi</taxon>
        <taxon>Dikarya</taxon>
        <taxon>Basidiomycota</taxon>
        <taxon>Agaricomycotina</taxon>
        <taxon>Agaricomycetes</taxon>
        <taxon>Agaricomycetidae</taxon>
        <taxon>Agaricales</taxon>
        <taxon>Agaricineae</taxon>
        <taxon>Psathyrellaceae</taxon>
        <taxon>Ephemerocybe</taxon>
    </lineage>
</organism>